<dbReference type="STRING" id="467210.HMPREF1866_02874"/>
<feature type="compositionally biased region" description="Basic and acidic residues" evidence="4">
    <location>
        <begin position="118"/>
        <end position="136"/>
    </location>
</feature>
<dbReference type="Proteomes" id="UP000070394">
    <property type="component" value="Unassembled WGS sequence"/>
</dbReference>
<evidence type="ECO:0000313" key="6">
    <source>
        <dbReference type="EMBL" id="KXB52631.1"/>
    </source>
</evidence>
<evidence type="ECO:0000256" key="1">
    <source>
        <dbReference type="PIRSR" id="PIRSR601310-1"/>
    </source>
</evidence>
<organism evidence="6 7">
    <name type="scientific">Lachnoanaerobaculum saburreum</name>
    <dbReference type="NCBI Taxonomy" id="467210"/>
    <lineage>
        <taxon>Bacteria</taxon>
        <taxon>Bacillati</taxon>
        <taxon>Bacillota</taxon>
        <taxon>Clostridia</taxon>
        <taxon>Lachnospirales</taxon>
        <taxon>Lachnospiraceae</taxon>
        <taxon>Lachnoanaerobaculum</taxon>
    </lineage>
</organism>
<feature type="active site" description="Tele-AMP-histidine intermediate" evidence="1">
    <location>
        <position position="98"/>
    </location>
</feature>
<protein>
    <recommendedName>
        <fullName evidence="5">HIT domain-containing protein</fullName>
    </recommendedName>
</protein>
<feature type="short sequence motif" description="Histidine triad motif" evidence="2 3">
    <location>
        <begin position="96"/>
        <end position="100"/>
    </location>
</feature>
<dbReference type="RefSeq" id="WP_060932359.1">
    <property type="nucleotide sequence ID" value="NZ_KQ959852.1"/>
</dbReference>
<dbReference type="PATRIC" id="fig|467210.3.peg.2851"/>
<evidence type="ECO:0000313" key="7">
    <source>
        <dbReference type="Proteomes" id="UP000070394"/>
    </source>
</evidence>
<feature type="region of interest" description="Disordered" evidence="4">
    <location>
        <begin position="117"/>
        <end position="136"/>
    </location>
</feature>
<reference evidence="7" key="1">
    <citation type="submission" date="2016-01" db="EMBL/GenBank/DDBJ databases">
        <authorList>
            <person name="Mitreva M."/>
            <person name="Pepin K.H."/>
            <person name="Mihindukulasuriya K.A."/>
            <person name="Fulton R."/>
            <person name="Fronick C."/>
            <person name="O'Laughlin M."/>
            <person name="Miner T."/>
            <person name="Herter B."/>
            <person name="Rosa B.A."/>
            <person name="Cordes M."/>
            <person name="Tomlinson C."/>
            <person name="Wollam A."/>
            <person name="Palsikar V.B."/>
            <person name="Mardis E.R."/>
            <person name="Wilson R.K."/>
        </authorList>
    </citation>
    <scope>NUCLEOTIDE SEQUENCE [LARGE SCALE GENOMIC DNA]</scope>
    <source>
        <strain evidence="7">DNF00896</strain>
    </source>
</reference>
<dbReference type="AlphaFoldDB" id="A0A133ZB13"/>
<feature type="domain" description="HIT" evidence="5">
    <location>
        <begin position="4"/>
        <end position="111"/>
    </location>
</feature>
<dbReference type="PRINTS" id="PR00332">
    <property type="entry name" value="HISTRIAD"/>
</dbReference>
<dbReference type="InterPro" id="IPR036265">
    <property type="entry name" value="HIT-like_sf"/>
</dbReference>
<dbReference type="PROSITE" id="PS51084">
    <property type="entry name" value="HIT_2"/>
    <property type="match status" value="1"/>
</dbReference>
<dbReference type="OrthoDB" id="9784774at2"/>
<accession>A0A133ZB13</accession>
<dbReference type="InterPro" id="IPR001310">
    <property type="entry name" value="Histidine_triad_HIT"/>
</dbReference>
<sequence>MDCIFCKIANGEIASDTVYEDDNFRVILDLSPASKGHMLILPKVHAGDITELSEDIAGKALVLAGKLGKAAMVGLGATGFNTLANTGESAGQTVFHCHIHVIPRYDDASSIVSWAPKTADKEEQKETAKKISESLR</sequence>
<evidence type="ECO:0000259" key="5">
    <source>
        <dbReference type="PROSITE" id="PS51084"/>
    </source>
</evidence>
<evidence type="ECO:0000256" key="4">
    <source>
        <dbReference type="SAM" id="MobiDB-lite"/>
    </source>
</evidence>
<keyword evidence="7" id="KW-1185">Reference proteome</keyword>
<comment type="caution">
    <text evidence="6">The sequence shown here is derived from an EMBL/GenBank/DDBJ whole genome shotgun (WGS) entry which is preliminary data.</text>
</comment>
<dbReference type="SUPFAM" id="SSF54197">
    <property type="entry name" value="HIT-like"/>
    <property type="match status" value="1"/>
</dbReference>
<gene>
    <name evidence="6" type="ORF">HMPREF1866_02874</name>
</gene>
<dbReference type="InterPro" id="IPR011146">
    <property type="entry name" value="HIT-like"/>
</dbReference>
<proteinExistence type="predicted"/>
<dbReference type="EMBL" id="LSDA01000148">
    <property type="protein sequence ID" value="KXB52631.1"/>
    <property type="molecule type" value="Genomic_DNA"/>
</dbReference>
<dbReference type="Gene3D" id="3.30.428.10">
    <property type="entry name" value="HIT-like"/>
    <property type="match status" value="1"/>
</dbReference>
<dbReference type="Pfam" id="PF01230">
    <property type="entry name" value="HIT"/>
    <property type="match status" value="1"/>
</dbReference>
<evidence type="ECO:0000256" key="2">
    <source>
        <dbReference type="PIRSR" id="PIRSR601310-3"/>
    </source>
</evidence>
<dbReference type="GO" id="GO:0003824">
    <property type="term" value="F:catalytic activity"/>
    <property type="evidence" value="ECO:0007669"/>
    <property type="project" value="InterPro"/>
</dbReference>
<evidence type="ECO:0000256" key="3">
    <source>
        <dbReference type="PROSITE-ProRule" id="PRU00464"/>
    </source>
</evidence>
<dbReference type="PANTHER" id="PTHR46648">
    <property type="entry name" value="HIT FAMILY PROTEIN 1"/>
    <property type="match status" value="1"/>
</dbReference>
<dbReference type="PANTHER" id="PTHR46648:SF1">
    <property type="entry name" value="ADENOSINE 5'-MONOPHOSPHORAMIDASE HNT1"/>
    <property type="match status" value="1"/>
</dbReference>
<dbReference type="GO" id="GO:0009117">
    <property type="term" value="P:nucleotide metabolic process"/>
    <property type="evidence" value="ECO:0007669"/>
    <property type="project" value="TreeGrafter"/>
</dbReference>
<name>A0A133ZB13_9FIRM</name>